<dbReference type="NCBIfam" id="TIGR01537">
    <property type="entry name" value="portal_HK97"/>
    <property type="match status" value="1"/>
</dbReference>
<organism evidence="2 3">
    <name type="scientific">Paraliobacillus ryukyuensis</name>
    <dbReference type="NCBI Taxonomy" id="200904"/>
    <lineage>
        <taxon>Bacteria</taxon>
        <taxon>Bacillati</taxon>
        <taxon>Bacillota</taxon>
        <taxon>Bacilli</taxon>
        <taxon>Bacillales</taxon>
        <taxon>Bacillaceae</taxon>
        <taxon>Paraliobacillus</taxon>
    </lineage>
</organism>
<reference evidence="2 3" key="1">
    <citation type="submission" date="2018-06" db="EMBL/GenBank/DDBJ databases">
        <title>Genomic Encyclopedia of Type Strains, Phase IV (KMG-IV): sequencing the most valuable type-strain genomes for metagenomic binning, comparative biology and taxonomic classification.</title>
        <authorList>
            <person name="Goeker M."/>
        </authorList>
    </citation>
    <scope>NUCLEOTIDE SEQUENCE [LARGE SCALE GENOMIC DNA]</scope>
    <source>
        <strain evidence="2 3">DSM 15140</strain>
    </source>
</reference>
<name>A0A366EAY6_9BACI</name>
<dbReference type="AlphaFoldDB" id="A0A366EAY6"/>
<evidence type="ECO:0000313" key="2">
    <source>
        <dbReference type="EMBL" id="RBO99531.1"/>
    </source>
</evidence>
<dbReference type="Pfam" id="PF04860">
    <property type="entry name" value="Phage_portal"/>
    <property type="match status" value="1"/>
</dbReference>
<dbReference type="OrthoDB" id="395750at2"/>
<evidence type="ECO:0000313" key="3">
    <source>
        <dbReference type="Proteomes" id="UP000252254"/>
    </source>
</evidence>
<dbReference type="InterPro" id="IPR006944">
    <property type="entry name" value="Phage/GTA_portal"/>
</dbReference>
<evidence type="ECO:0000256" key="1">
    <source>
        <dbReference type="SAM" id="MobiDB-lite"/>
    </source>
</evidence>
<comment type="caution">
    <text evidence="2">The sequence shown here is derived from an EMBL/GenBank/DDBJ whole genome shotgun (WGS) entry which is preliminary data.</text>
</comment>
<feature type="compositionally biased region" description="Basic and acidic residues" evidence="1">
    <location>
        <begin position="347"/>
        <end position="363"/>
    </location>
</feature>
<feature type="region of interest" description="Disordered" evidence="1">
    <location>
        <begin position="347"/>
        <end position="380"/>
    </location>
</feature>
<keyword evidence="3" id="KW-1185">Reference proteome</keyword>
<dbReference type="Proteomes" id="UP000252254">
    <property type="component" value="Unassembled WGS sequence"/>
</dbReference>
<dbReference type="EMBL" id="QNRI01000004">
    <property type="protein sequence ID" value="RBO99531.1"/>
    <property type="molecule type" value="Genomic_DNA"/>
</dbReference>
<dbReference type="InterPro" id="IPR006427">
    <property type="entry name" value="Portal_HK97"/>
</dbReference>
<gene>
    <name evidence="2" type="ORF">DES48_104207</name>
</gene>
<feature type="compositionally biased region" description="Polar residues" evidence="1">
    <location>
        <begin position="364"/>
        <end position="380"/>
    </location>
</feature>
<dbReference type="RefSeq" id="WP_113868485.1">
    <property type="nucleotide sequence ID" value="NZ_BAABQN010000003.1"/>
</dbReference>
<sequence length="380" mass="43863">MGWIDKILGRNSELESMFDLDFFDETHYRAYLKQMALETCISFIGRSMSQSDFRIMKDGSRQIDDWHYLLNVRPNTDQTASAFWQDFIYRLIDENEVLAILTDNNDLLIADDFERVEYAVYPDTFRNVTVKDYTFNRTFQMDKVIYLEYNNEKLKRFMSGMFDDFGNLYSRMIEISMRNHQIRGTVGVETNQDLSEENRNKLQKFIDKLFTSFRNNTVALVPKLKGFTYDEVANGDSKGQSVEEISKLKRTLVDNVANILGIPTALVHGELAEYETSIKAYIKFCIGPLTKKLSDELNTKLIEKADYLTGQRIEVRGIAELNPLEVADAVDKLIASMAYTPNEIRVKLGDEPSTDPRLDEHYQTKNYQSSEGGDNNAETN</sequence>
<accession>A0A366EAY6</accession>
<protein>
    <submittedName>
        <fullName evidence="2">HK97 family phage portal protein</fullName>
    </submittedName>
</protein>
<proteinExistence type="predicted"/>